<dbReference type="Pfam" id="PF14383">
    <property type="entry name" value="VARLMGL"/>
    <property type="match status" value="1"/>
</dbReference>
<feature type="non-terminal residue" evidence="5">
    <location>
        <position position="1"/>
    </location>
</feature>
<evidence type="ECO:0000259" key="3">
    <source>
        <dbReference type="Pfam" id="PF14309"/>
    </source>
</evidence>
<evidence type="ECO:0000259" key="4">
    <source>
        <dbReference type="Pfam" id="PF14383"/>
    </source>
</evidence>
<proteinExistence type="predicted"/>
<dbReference type="Proteomes" id="UP000324897">
    <property type="component" value="Chromosome 5"/>
</dbReference>
<keyword evidence="6" id="KW-1185">Reference proteome</keyword>
<feature type="domain" description="AB hydrolase-1" evidence="2">
    <location>
        <begin position="30"/>
        <end position="133"/>
    </location>
</feature>
<feature type="compositionally biased region" description="Polar residues" evidence="1">
    <location>
        <begin position="638"/>
        <end position="651"/>
    </location>
</feature>
<feature type="compositionally biased region" description="Low complexity" evidence="1">
    <location>
        <begin position="813"/>
        <end position="822"/>
    </location>
</feature>
<organism evidence="5 6">
    <name type="scientific">Eragrostis curvula</name>
    <name type="common">weeping love grass</name>
    <dbReference type="NCBI Taxonomy" id="38414"/>
    <lineage>
        <taxon>Eukaryota</taxon>
        <taxon>Viridiplantae</taxon>
        <taxon>Streptophyta</taxon>
        <taxon>Embryophyta</taxon>
        <taxon>Tracheophyta</taxon>
        <taxon>Spermatophyta</taxon>
        <taxon>Magnoliopsida</taxon>
        <taxon>Liliopsida</taxon>
        <taxon>Poales</taxon>
        <taxon>Poaceae</taxon>
        <taxon>PACMAD clade</taxon>
        <taxon>Chloridoideae</taxon>
        <taxon>Eragrostideae</taxon>
        <taxon>Eragrostidinae</taxon>
        <taxon>Eragrostis</taxon>
    </lineage>
</organism>
<feature type="domain" description="DUF4378" evidence="3">
    <location>
        <begin position="1090"/>
        <end position="1241"/>
    </location>
</feature>
<feature type="compositionally biased region" description="Polar residues" evidence="1">
    <location>
        <begin position="693"/>
        <end position="722"/>
    </location>
</feature>
<comment type="caution">
    <text evidence="5">The sequence shown here is derived from an EMBL/GenBank/DDBJ whole genome shotgun (WGS) entry which is preliminary data.</text>
</comment>
<dbReference type="InterPro" id="IPR025486">
    <property type="entry name" value="DUF4378"/>
</dbReference>
<feature type="region of interest" description="Disordered" evidence="1">
    <location>
        <begin position="614"/>
        <end position="824"/>
    </location>
</feature>
<dbReference type="GO" id="GO:0003824">
    <property type="term" value="F:catalytic activity"/>
    <property type="evidence" value="ECO:0007669"/>
    <property type="project" value="InterPro"/>
</dbReference>
<dbReference type="EMBL" id="RWGY01000004">
    <property type="protein sequence ID" value="TVU43919.1"/>
    <property type="molecule type" value="Genomic_DNA"/>
</dbReference>
<dbReference type="Gene3D" id="3.40.50.1820">
    <property type="entry name" value="alpha/beta hydrolase"/>
    <property type="match status" value="1"/>
</dbReference>
<protein>
    <recommendedName>
        <fullName evidence="7">AB hydrolase-1 domain-containing protein</fullName>
    </recommendedName>
</protein>
<feature type="region of interest" description="Disordered" evidence="1">
    <location>
        <begin position="1021"/>
        <end position="1045"/>
    </location>
</feature>
<dbReference type="PANTHER" id="PTHR21726">
    <property type="entry name" value="PHOSPHATIDYLINOSITOL N-ACETYLGLUCOSAMINYLTRANSFERASE SUBUNIT P DOWN SYNDROME CRITICAL REGION PROTEIN 5 -RELATED"/>
    <property type="match status" value="1"/>
</dbReference>
<feature type="compositionally biased region" description="Basic and acidic residues" evidence="1">
    <location>
        <begin position="675"/>
        <end position="692"/>
    </location>
</feature>
<dbReference type="Gramene" id="TVU43919">
    <property type="protein sequence ID" value="TVU43919"/>
    <property type="gene ID" value="EJB05_03340"/>
</dbReference>
<accession>A0A5J9W6F6</accession>
<reference evidence="5 6" key="1">
    <citation type="journal article" date="2019" name="Sci. Rep.">
        <title>A high-quality genome of Eragrostis curvula grass provides insights into Poaceae evolution and supports new strategies to enhance forage quality.</title>
        <authorList>
            <person name="Carballo J."/>
            <person name="Santos B.A.C.M."/>
            <person name="Zappacosta D."/>
            <person name="Garbus I."/>
            <person name="Selva J.P."/>
            <person name="Gallo C.A."/>
            <person name="Diaz A."/>
            <person name="Albertini E."/>
            <person name="Caccamo M."/>
            <person name="Echenique V."/>
        </authorList>
    </citation>
    <scope>NUCLEOTIDE SEQUENCE [LARGE SCALE GENOMIC DNA]</scope>
    <source>
        <strain evidence="6">cv. Victoria</strain>
        <tissue evidence="5">Leaf</tissue>
    </source>
</reference>
<evidence type="ECO:0000313" key="5">
    <source>
        <dbReference type="EMBL" id="TVU43919.1"/>
    </source>
</evidence>
<dbReference type="InterPro" id="IPR032795">
    <property type="entry name" value="DUF3741-assoc"/>
</dbReference>
<feature type="compositionally biased region" description="Polar residues" evidence="1">
    <location>
        <begin position="781"/>
        <end position="793"/>
    </location>
</feature>
<name>A0A5J9W6F6_9POAL</name>
<evidence type="ECO:0000259" key="2">
    <source>
        <dbReference type="Pfam" id="PF00561"/>
    </source>
</evidence>
<sequence>MAEAVRHRQVEANGISMHVAESGPADPSAPAVLFVHGFPELWSSWRHQMGYLAARGYRCFAPDLRGYGGTTAPPAPTSYTVFHIVGDLVALLDALQLPQVFVVGHDWGAIVSWNLCLLRPDRVRALVNLSVAFMPRRPGVKPVEYFRSGYGEDYYVCRFQRTELSHRKEGPPVLVHSAMELGPQRHGPGPHRPWRRSSPAMELGPAALLAMEVRFGSHGARPRSHGGPLRVAMELGPSAMAKPGIEAEFTGLDLKSFFKMALTAKTTGSSAMSLRKMRASNKEIKLPSWLTEEDISYLASVYEKTGFAGGINYYRCLDLNWELMAPWTGAQVKVPTKFIVGDGDLAYHHPGVQNYIHKGGMKRDVPMLEEVVILGVVWVGIACILVKYVEVCVESEEKWMWRKLLQRGMVSLAWSTGDEKEVDVGTPSTRSNSVLEHAPSLKEISEHSCSSSVVDEEAQARRCPTVVARLMGLDSMPAASSSELIPIPLAVQPPFETNSHDNLAGRSYVGSPHKMPGSPIDRFKMEALPPRYAKRTLSVAQYKLLSPMKNNTHLSSRNAADIMEAASRIIGSGVETISPYRVNDVGHTNAVRAYNTREIIGIQQRSHKLNEELRNRGGSASSRLPSGKPLDGILKGSETASSSRISVSNGYAQVGPKVRASNRSSNVARAVQAQGKEEIRKGSRKLETRSRNPENSMTLRNGLNQRKDNNQAGTTSSSNVLVPNNRKQDAMATRHKVNSNPATPSRQRSNTRQINASPRKVGATNTFSGNNTHGNRKMDLQPTSHANMRTHSTAKAIPKPRRLQERRSYSNTSQSSDSLISDRSQRRVRHNIVIDEQSTFSTNKKKISTEIVSFTFTSPVDKSLHGSHLPNHSAEKQFIENLNAVSTSSDTSNTKLDVIDGDYLGLLLEQILRELTSGVRSPYSKPAKGVRIYAPSPVLEDTASACETSSITSSDYDRESLQSFNDRKATLSQTDRIPHNHQPSQSVKYDNNVADQGELEHLRLSPLSTWEAALSTETCSSSESWRSANGTRLSSSTDGATTSDSTHFNKCLEVDTLSEYSDTASSITVATTEIPRSESSSSCHMDYRQEVEFIREILNAASNGRIFSSSEQVGNSEILDLRLLEELDGNSSLFVGEEGKAYRSRRRLLFDCLNELLSVKCAYYFNAGYSSWYMGMAVLQNLSADELHREMTSLKVAEEWMVDELVYREMSTLGNWVDFKMDSYQVGGDITMELLGSLVDEVVADLLTGSFL</sequence>
<dbReference type="InterPro" id="IPR000073">
    <property type="entry name" value="AB_hydrolase_1"/>
</dbReference>
<dbReference type="OrthoDB" id="765769at2759"/>
<dbReference type="InterPro" id="IPR000639">
    <property type="entry name" value="Epox_hydrolase-like"/>
</dbReference>
<dbReference type="InterPro" id="IPR029058">
    <property type="entry name" value="AB_hydrolase_fold"/>
</dbReference>
<evidence type="ECO:0000313" key="6">
    <source>
        <dbReference type="Proteomes" id="UP000324897"/>
    </source>
</evidence>
<gene>
    <name evidence="5" type="ORF">EJB05_03340</name>
</gene>
<feature type="compositionally biased region" description="Polar residues" evidence="1">
    <location>
        <begin position="1021"/>
        <end position="1033"/>
    </location>
</feature>
<feature type="compositionally biased region" description="Low complexity" evidence="1">
    <location>
        <begin position="1034"/>
        <end position="1045"/>
    </location>
</feature>
<dbReference type="Pfam" id="PF14309">
    <property type="entry name" value="DUF4378"/>
    <property type="match status" value="1"/>
</dbReference>
<feature type="compositionally biased region" description="Polar residues" evidence="1">
    <location>
        <begin position="738"/>
        <end position="756"/>
    </location>
</feature>
<dbReference type="PANTHER" id="PTHR21726:SF65">
    <property type="entry name" value="EXPRESSED PROTEIN"/>
    <property type="match status" value="1"/>
</dbReference>
<feature type="compositionally biased region" description="Polar residues" evidence="1">
    <location>
        <begin position="763"/>
        <end position="773"/>
    </location>
</feature>
<evidence type="ECO:0000256" key="1">
    <source>
        <dbReference type="SAM" id="MobiDB-lite"/>
    </source>
</evidence>
<dbReference type="PRINTS" id="PR00412">
    <property type="entry name" value="EPOXHYDRLASE"/>
</dbReference>
<feature type="domain" description="DUF3741" evidence="4">
    <location>
        <begin position="451"/>
        <end position="482"/>
    </location>
</feature>
<dbReference type="SUPFAM" id="SSF53474">
    <property type="entry name" value="alpha/beta-Hydrolases"/>
    <property type="match status" value="1"/>
</dbReference>
<evidence type="ECO:0008006" key="7">
    <source>
        <dbReference type="Google" id="ProtNLM"/>
    </source>
</evidence>
<dbReference type="Pfam" id="PF00561">
    <property type="entry name" value="Abhydrolase_1"/>
    <property type="match status" value="1"/>
</dbReference>
<dbReference type="AlphaFoldDB" id="A0A5J9W6F6"/>